<organism evidence="1">
    <name type="scientific">Manihot esculenta</name>
    <name type="common">Cassava</name>
    <name type="synonym">Jatropha manihot</name>
    <dbReference type="NCBI Taxonomy" id="3983"/>
    <lineage>
        <taxon>Eukaryota</taxon>
        <taxon>Viridiplantae</taxon>
        <taxon>Streptophyta</taxon>
        <taxon>Embryophyta</taxon>
        <taxon>Tracheophyta</taxon>
        <taxon>Spermatophyta</taxon>
        <taxon>Magnoliopsida</taxon>
        <taxon>eudicotyledons</taxon>
        <taxon>Gunneridae</taxon>
        <taxon>Pentapetalae</taxon>
        <taxon>rosids</taxon>
        <taxon>fabids</taxon>
        <taxon>Malpighiales</taxon>
        <taxon>Euphorbiaceae</taxon>
        <taxon>Crotonoideae</taxon>
        <taxon>Manihoteae</taxon>
        <taxon>Manihot</taxon>
    </lineage>
</organism>
<dbReference type="AlphaFoldDB" id="A0A2C9U3N8"/>
<gene>
    <name evidence="1" type="ORF">MANES_18G124200</name>
</gene>
<evidence type="ECO:0000313" key="1">
    <source>
        <dbReference type="EMBL" id="OAY23997.1"/>
    </source>
</evidence>
<reference evidence="1" key="1">
    <citation type="submission" date="2016-02" db="EMBL/GenBank/DDBJ databases">
        <title>WGS assembly of Manihot esculenta.</title>
        <authorList>
            <person name="Bredeson J.V."/>
            <person name="Prochnik S.E."/>
            <person name="Lyons J.B."/>
            <person name="Schmutz J."/>
            <person name="Grimwood J."/>
            <person name="Vrebalov J."/>
            <person name="Bart R.S."/>
            <person name="Amuge T."/>
            <person name="Ferguson M.E."/>
            <person name="Green R."/>
            <person name="Putnam N."/>
            <person name="Stites J."/>
            <person name="Rounsley S."/>
            <person name="Rokhsar D.S."/>
        </authorList>
    </citation>
    <scope>NUCLEOTIDE SEQUENCE [LARGE SCALE GENOMIC DNA]</scope>
    <source>
        <tissue evidence="1">Leaf</tissue>
    </source>
</reference>
<dbReference type="EMBL" id="CM004404">
    <property type="protein sequence ID" value="OAY23997.1"/>
    <property type="molecule type" value="Genomic_DNA"/>
</dbReference>
<sequence>MHWTRNLGLGQRNSLYQDIITYQLLVEFHRESYCLGGQ</sequence>
<name>A0A2C9U3N8_MANES</name>
<proteinExistence type="predicted"/>
<accession>A0A2C9U3N8</accession>
<protein>
    <submittedName>
        <fullName evidence="1">Uncharacterized protein</fullName>
    </submittedName>
</protein>